<accession>F7PUH1</accession>
<dbReference type="Proteomes" id="UP000005707">
    <property type="component" value="Unassembled WGS sequence"/>
</dbReference>
<dbReference type="eggNOG" id="COG2982">
    <property type="taxonomic scope" value="Bacteria"/>
</dbReference>
<proteinExistence type="predicted"/>
<dbReference type="STRING" id="1033810.HLPCO_002382"/>
<evidence type="ECO:0000313" key="4">
    <source>
        <dbReference type="Proteomes" id="UP000005707"/>
    </source>
</evidence>
<dbReference type="GO" id="GO:0050568">
    <property type="term" value="F:protein-glutamine glutaminase activity"/>
    <property type="evidence" value="ECO:0007669"/>
    <property type="project" value="UniProtKB-EC"/>
</dbReference>
<dbReference type="InterPro" id="IPR002931">
    <property type="entry name" value="Transglutaminase-like"/>
</dbReference>
<keyword evidence="1" id="KW-0812">Transmembrane</keyword>
<evidence type="ECO:0000313" key="3">
    <source>
        <dbReference type="EMBL" id="ERJ11681.1"/>
    </source>
</evidence>
<dbReference type="SUPFAM" id="SSF54001">
    <property type="entry name" value="Cysteine proteinases"/>
    <property type="match status" value="1"/>
</dbReference>
<evidence type="ECO:0000259" key="2">
    <source>
        <dbReference type="SMART" id="SM00460"/>
    </source>
</evidence>
<dbReference type="eggNOG" id="COG2373">
    <property type="taxonomic scope" value="Bacteria"/>
</dbReference>
<keyword evidence="1" id="KW-0472">Membrane</keyword>
<reference evidence="3 4" key="1">
    <citation type="journal article" date="2011" name="J. Bacteriol.">
        <title>Genome sequence of Haloplasma contractile, an unusual contractile bacterium from a deep-sea anoxic brine lake.</title>
        <authorList>
            <person name="Antunes A."/>
            <person name="Alam I."/>
            <person name="El Dorry H."/>
            <person name="Siam R."/>
            <person name="Robertson A."/>
            <person name="Bajic V.B."/>
            <person name="Stingl U."/>
        </authorList>
    </citation>
    <scope>NUCLEOTIDE SEQUENCE [LARGE SCALE GENOMIC DNA]</scope>
    <source>
        <strain evidence="3 4">SSD-17B</strain>
    </source>
</reference>
<name>F7PUH1_9MOLU</name>
<protein>
    <submittedName>
        <fullName evidence="3">Chemotaxis protein CheD</fullName>
        <ecNumber evidence="3">3.5.1.44</ecNumber>
    </submittedName>
</protein>
<dbReference type="InterPro" id="IPR052901">
    <property type="entry name" value="Bact_TGase-like"/>
</dbReference>
<dbReference type="InParanoid" id="F7PUH1"/>
<feature type="domain" description="Transglutaminase-like" evidence="2">
    <location>
        <begin position="504"/>
        <end position="573"/>
    </location>
</feature>
<dbReference type="RefSeq" id="WP_008825381.1">
    <property type="nucleotide sequence ID" value="NZ_AFNU02000009.1"/>
</dbReference>
<dbReference type="SMART" id="SM00460">
    <property type="entry name" value="TGc"/>
    <property type="match status" value="1"/>
</dbReference>
<feature type="transmembrane region" description="Helical" evidence="1">
    <location>
        <begin position="7"/>
        <end position="33"/>
    </location>
</feature>
<evidence type="ECO:0000256" key="1">
    <source>
        <dbReference type="SAM" id="Phobius"/>
    </source>
</evidence>
<dbReference type="Pfam" id="PF01841">
    <property type="entry name" value="Transglut_core"/>
    <property type="match status" value="1"/>
</dbReference>
<gene>
    <name evidence="3" type="ORF">HLPCO_002382</name>
</gene>
<keyword evidence="4" id="KW-1185">Reference proteome</keyword>
<keyword evidence="1" id="KW-1133">Transmembrane helix</keyword>
<keyword evidence="3" id="KW-0378">Hydrolase</keyword>
<dbReference type="AlphaFoldDB" id="F7PUH1"/>
<dbReference type="EC" id="3.5.1.44" evidence="3"/>
<dbReference type="PANTHER" id="PTHR42736:SF1">
    <property type="entry name" value="PROTEIN-GLUTAMINE GAMMA-GLUTAMYLTRANSFERASE"/>
    <property type="match status" value="1"/>
</dbReference>
<dbReference type="OrthoDB" id="9804872at2"/>
<dbReference type="eggNOG" id="COG1305">
    <property type="taxonomic scope" value="Bacteria"/>
</dbReference>
<dbReference type="PANTHER" id="PTHR42736">
    <property type="entry name" value="PROTEIN-GLUTAMINE GAMMA-GLUTAMYLTRANSFERASE"/>
    <property type="match status" value="1"/>
</dbReference>
<dbReference type="InterPro" id="IPR038765">
    <property type="entry name" value="Papain-like_cys_pep_sf"/>
</dbReference>
<organism evidence="3 4">
    <name type="scientific">Haloplasma contractile SSD-17B</name>
    <dbReference type="NCBI Taxonomy" id="1033810"/>
    <lineage>
        <taxon>Bacteria</taxon>
        <taxon>Bacillati</taxon>
        <taxon>Mycoplasmatota</taxon>
        <taxon>Mollicutes</taxon>
        <taxon>Haloplasmatales</taxon>
        <taxon>Haloplasmataceae</taxon>
        <taxon>Haloplasma</taxon>
    </lineage>
</organism>
<sequence>MIKTKSLIIGGSIIIGTSFMMIVYLSLISLGVIQTIQNSIVIETKSLEVSYDGREHKMEEFALKSGKLQDGHKVVVNNTASLTNAGETKNTADVKIVDVNENDVSRKYNVEITFGTIRVLKRSIEFSTSNHQKIYDGTPIDNNQRKLTIKSGTLIPGHSVTQRILGSFTNVSIVENRIEVIIYDERGNDVTNNYNTHYSYGILEIQKAPITIKSYSANKVYDGFPLVADGYDIIKNTPIQGHQIIVDVVGKITDVGKIDNEMHVYVLDENLNDVSNYYEINLLTGTLEILKSLYSANTVMKEPNIPDEEVVMTVYGDKTDTVYLRDLSFGNYTGLGFEYATSYDYENRINPLSYSSQALTDHNFSTNELTITFIRKNIPYLTPYFSVDNKNIGDDLHVYGEYSGQPYTTNYISYYFNDNDHLNIKDPNIQIEEMNYSHYVSETYLQIDQTTKLELLNFAANGGIERDSSSLIQDIQLLIQNSAEYNMNFTPIPGDVDNIVLHFLKVSPEGICQHFASAGVMMYRAFGIPARYVTGYLANVKKNETTLVTNLDAHAWVEIYIGGMGWIPIEVTSGLGEPPVEKTEVFVEPKDKQGIYDGNPLVATAVTIEGFDNFIDQGYYYEVIFGGSQVEPGESNSYIQDIFFYDPNGNDVTDEFSIATGEGKLKVMYKKITLTTGDYSEVYKNDYVRNQDNTNYTIVEGLMDGHYEVVDFTSQQKNVGSSSNLATIRIFDENGHDVTDLYLIINDFGELKVTPREIVIETASASKQFDGKVLIAHQYKIVSGSLNDGEVFKEEDFVYKGLQQGYGSSDNIIDIDSINIYNGEINVTSNYSINVIYGRLTISH</sequence>
<dbReference type="Gene3D" id="3.10.620.30">
    <property type="match status" value="1"/>
</dbReference>
<dbReference type="EMBL" id="AFNU02000009">
    <property type="protein sequence ID" value="ERJ11681.1"/>
    <property type="molecule type" value="Genomic_DNA"/>
</dbReference>
<reference evidence="3 4" key="2">
    <citation type="journal article" date="2013" name="PLoS ONE">
        <title>INDIGO - INtegrated Data Warehouse of MIcrobial GenOmes with Examples from the Red Sea Extremophiles.</title>
        <authorList>
            <person name="Alam I."/>
            <person name="Antunes A."/>
            <person name="Kamau A.A."/>
            <person name="Ba Alawi W."/>
            <person name="Kalkatawi M."/>
            <person name="Stingl U."/>
            <person name="Bajic V.B."/>
        </authorList>
    </citation>
    <scope>NUCLEOTIDE SEQUENCE [LARGE SCALE GENOMIC DNA]</scope>
    <source>
        <strain evidence="3 4">SSD-17B</strain>
    </source>
</reference>
<comment type="caution">
    <text evidence="3">The sequence shown here is derived from an EMBL/GenBank/DDBJ whole genome shotgun (WGS) entry which is preliminary data.</text>
</comment>